<proteinExistence type="predicted"/>
<protein>
    <submittedName>
        <fullName evidence="1">Uncharacterized protein</fullName>
    </submittedName>
</protein>
<sequence>MTSRNIPRIDSLAILLSSSHPLPEVNCPDFSIGARSPQTPSKEFG</sequence>
<accession>A0ACD5GPS7</accession>
<evidence type="ECO:0000313" key="2">
    <source>
        <dbReference type="Proteomes" id="UP000095472"/>
    </source>
</evidence>
<dbReference type="EMBL" id="CP182909">
    <property type="protein sequence ID" value="XPM62644.1"/>
    <property type="molecule type" value="Genomic_DNA"/>
</dbReference>
<reference evidence="1 2" key="1">
    <citation type="journal article" date="2016" name="Genome Announc.">
        <title>Draft Genome Sequence of the Thermotolerant Cyanobacterium Desertifilum sp. IPPAS B-1220.</title>
        <authorList>
            <person name="Mironov K.S."/>
            <person name="Sinetova M.A."/>
            <person name="Bolatkhan K."/>
            <person name="Zayadan B.K."/>
            <person name="Ustinova V.V."/>
            <person name="Kupriyanova E.V."/>
            <person name="Skrypnik A.N."/>
            <person name="Gogoleva N.E."/>
            <person name="Gogolev Y.V."/>
            <person name="Los D.A."/>
        </authorList>
    </citation>
    <scope>NUCLEOTIDE SEQUENCE [LARGE SCALE GENOMIC DNA]</scope>
    <source>
        <strain evidence="1 2">IPPAS B-1220</strain>
    </source>
</reference>
<gene>
    <name evidence="1" type="ORF">BH720_023785</name>
</gene>
<name>A0ACD5GPS7_9CYAN</name>
<keyword evidence="2" id="KW-1185">Reference proteome</keyword>
<evidence type="ECO:0000313" key="1">
    <source>
        <dbReference type="EMBL" id="XPM62644.1"/>
    </source>
</evidence>
<dbReference type="Proteomes" id="UP000095472">
    <property type="component" value="Chromosome"/>
</dbReference>
<organism evidence="1 2">
    <name type="scientific">Desertifilum tharense IPPAS B-1220</name>
    <dbReference type="NCBI Taxonomy" id="1781255"/>
    <lineage>
        <taxon>Bacteria</taxon>
        <taxon>Bacillati</taxon>
        <taxon>Cyanobacteriota</taxon>
        <taxon>Cyanophyceae</taxon>
        <taxon>Desertifilales</taxon>
        <taxon>Desertifilaceae</taxon>
        <taxon>Desertifilum</taxon>
    </lineage>
</organism>